<dbReference type="InterPro" id="IPR019618">
    <property type="entry name" value="Spore_germination_GerPA"/>
</dbReference>
<sequence length="72" mass="7367">MPSIVLAPIKISSVSGQVNFGDVFQIAPKSASKSYSGSGGGNTGDFSQTFSLISLTNTIDPDLVDSTTALNN</sequence>
<organism evidence="2 3">
    <name type="scientific">Paenibacillus contaminans</name>
    <dbReference type="NCBI Taxonomy" id="450362"/>
    <lineage>
        <taxon>Bacteria</taxon>
        <taxon>Bacillati</taxon>
        <taxon>Bacillota</taxon>
        <taxon>Bacilli</taxon>
        <taxon>Bacillales</taxon>
        <taxon>Paenibacillaceae</taxon>
        <taxon>Paenibacillus</taxon>
    </lineage>
</organism>
<accession>A0A329MR67</accession>
<dbReference type="PANTHER" id="PTHR37808">
    <property type="entry name" value="SPORE GERMINATION PROTEIN-LIKE PROTEIN YDZR-RELATED"/>
    <property type="match status" value="1"/>
</dbReference>
<evidence type="ECO:0000256" key="1">
    <source>
        <dbReference type="ARBA" id="ARBA00008103"/>
    </source>
</evidence>
<reference evidence="2 3" key="1">
    <citation type="journal article" date="2009" name="Int. J. Syst. Evol. Microbiol.">
        <title>Paenibacillus contaminans sp. nov., isolated from a contaminated laboratory plate.</title>
        <authorList>
            <person name="Chou J.H."/>
            <person name="Lee J.H."/>
            <person name="Lin M.C."/>
            <person name="Chang P.S."/>
            <person name="Arun A.B."/>
            <person name="Young C.C."/>
            <person name="Chen W.M."/>
        </authorList>
    </citation>
    <scope>NUCLEOTIDE SEQUENCE [LARGE SCALE GENOMIC DNA]</scope>
    <source>
        <strain evidence="2 3">CKOBP-6</strain>
    </source>
</reference>
<dbReference type="EMBL" id="QMFB01000002">
    <property type="protein sequence ID" value="RAV22501.1"/>
    <property type="molecule type" value="Genomic_DNA"/>
</dbReference>
<dbReference type="Proteomes" id="UP000250369">
    <property type="component" value="Unassembled WGS sequence"/>
</dbReference>
<dbReference type="RefSeq" id="WP_113029907.1">
    <property type="nucleotide sequence ID" value="NZ_QMFB01000002.1"/>
</dbReference>
<evidence type="ECO:0000313" key="2">
    <source>
        <dbReference type="EMBL" id="RAV22501.1"/>
    </source>
</evidence>
<dbReference type="AlphaFoldDB" id="A0A329MR67"/>
<gene>
    <name evidence="2" type="ORF">DQG23_06080</name>
</gene>
<evidence type="ECO:0000313" key="3">
    <source>
        <dbReference type="Proteomes" id="UP000250369"/>
    </source>
</evidence>
<dbReference type="Pfam" id="PF10676">
    <property type="entry name" value="gerPA"/>
    <property type="match status" value="1"/>
</dbReference>
<proteinExistence type="inferred from homology"/>
<dbReference type="PANTHER" id="PTHR37808:SF1">
    <property type="entry name" value="SPORE GERMINATION PROTEIN-LIKE PROTEIN YDZR"/>
    <property type="match status" value="1"/>
</dbReference>
<keyword evidence="3" id="KW-1185">Reference proteome</keyword>
<comment type="similarity">
    <text evidence="1">Belongs to the GerPA/GerPF family.</text>
</comment>
<comment type="caution">
    <text evidence="2">The sequence shown here is derived from an EMBL/GenBank/DDBJ whole genome shotgun (WGS) entry which is preliminary data.</text>
</comment>
<name>A0A329MR67_9BACL</name>
<protein>
    <submittedName>
        <fullName evidence="2">Spore germination protein</fullName>
    </submittedName>
</protein>